<protein>
    <recommendedName>
        <fullName evidence="3">Nucleotidyl transferase AbiEii/AbiGii toxin family protein</fullName>
    </recommendedName>
</protein>
<evidence type="ECO:0008006" key="3">
    <source>
        <dbReference type="Google" id="ProtNLM"/>
    </source>
</evidence>
<dbReference type="Pfam" id="PF08843">
    <property type="entry name" value="AbiEii"/>
    <property type="match status" value="1"/>
</dbReference>
<gene>
    <name evidence="1" type="ORF">DF188_02485</name>
</gene>
<dbReference type="EMBL" id="QEYI01000001">
    <property type="protein sequence ID" value="PWE23558.1"/>
    <property type="molecule type" value="Genomic_DNA"/>
</dbReference>
<reference evidence="1 2" key="1">
    <citation type="submission" date="2018-05" db="EMBL/GenBank/DDBJ databases">
        <title>Antimicrobial susceptibility testing and genomic analysis of Arcobacter skirrowii strains and one Arcobacter butzleri isolated from German poultry farms.</title>
        <authorList>
            <person name="Haenel I."/>
            <person name="Hotzel H."/>
            <person name="Tomaso H."/>
            <person name="Busch A."/>
        </authorList>
    </citation>
    <scope>NUCLEOTIDE SEQUENCE [LARGE SCALE GENOMIC DNA]</scope>
    <source>
        <strain evidence="2">v</strain>
    </source>
</reference>
<dbReference type="Gene3D" id="3.10.450.620">
    <property type="entry name" value="JHP933, nucleotidyltransferase-like core domain"/>
    <property type="match status" value="1"/>
</dbReference>
<accession>A0A2U2C3I2</accession>
<dbReference type="AlphaFoldDB" id="A0A2U2C3I2"/>
<dbReference type="Proteomes" id="UP000245014">
    <property type="component" value="Unassembled WGS sequence"/>
</dbReference>
<dbReference type="InterPro" id="IPR014942">
    <property type="entry name" value="AbiEii"/>
</dbReference>
<evidence type="ECO:0000313" key="2">
    <source>
        <dbReference type="Proteomes" id="UP000245014"/>
    </source>
</evidence>
<proteinExistence type="predicted"/>
<sequence length="231" mass="27166">MTSSVINVLNKIKDLDIFEDDLYFVGGTALSYFIKHRVSEDIDIVSPKILKYKNIIPIMQDLGAKKIEDENTFSLRLAGMFPDEYILKFILDDVKIEFFCANRPIQKEILKQIEFVTYYNSRLKILDLKQIAKLKVIAFFQRDKIRDLFDFGEILENKIVSFEDILQISKELKNISSQEQLIKFILDKKDEKDDENVYLDEQSRIDLSFFEIKKAVLKKIEKIGNQKKCKT</sequence>
<evidence type="ECO:0000313" key="1">
    <source>
        <dbReference type="EMBL" id="PWE23558.1"/>
    </source>
</evidence>
<name>A0A2U2C3I2_9BACT</name>
<dbReference type="RefSeq" id="WP_109158151.1">
    <property type="nucleotide sequence ID" value="NZ_QEYI01000001.1"/>
</dbReference>
<organism evidence="1 2">
    <name type="scientific">Aliarcobacter skirrowii</name>
    <dbReference type="NCBI Taxonomy" id="28200"/>
    <lineage>
        <taxon>Bacteria</taxon>
        <taxon>Pseudomonadati</taxon>
        <taxon>Campylobacterota</taxon>
        <taxon>Epsilonproteobacteria</taxon>
        <taxon>Campylobacterales</taxon>
        <taxon>Arcobacteraceae</taxon>
        <taxon>Aliarcobacter</taxon>
    </lineage>
</organism>
<comment type="caution">
    <text evidence="1">The sequence shown here is derived from an EMBL/GenBank/DDBJ whole genome shotgun (WGS) entry which is preliminary data.</text>
</comment>